<feature type="transmembrane region" description="Helical" evidence="1">
    <location>
        <begin position="311"/>
        <end position="332"/>
    </location>
</feature>
<dbReference type="Pfam" id="PF13687">
    <property type="entry name" value="DUF4153"/>
    <property type="match status" value="1"/>
</dbReference>
<keyword evidence="1" id="KW-1133">Transmembrane helix</keyword>
<feature type="transmembrane region" description="Helical" evidence="1">
    <location>
        <begin position="82"/>
        <end position="102"/>
    </location>
</feature>
<keyword evidence="1" id="KW-0812">Transmembrane</keyword>
<feature type="transmembrane region" description="Helical" evidence="1">
    <location>
        <begin position="344"/>
        <end position="365"/>
    </location>
</feature>
<feature type="transmembrane region" description="Helical" evidence="1">
    <location>
        <begin position="150"/>
        <end position="173"/>
    </location>
</feature>
<name>A0A1G2KBH0_9BACT</name>
<sequence length="478" mass="55062">MILKLLYCAGLALFAVLFLWNFWSSGPYALGLNAFVFLSLFFGFFIWALYKEGNYEVYDLLWIIPFILMIVSFAIYDNPFLKAVNIMAMPALFALFYNHAFLANKKTNYWNYEFIIKILVRILSALGHIGDSAKAYLTFIVPAGKTKERVVVRVIAGIVIFLAIALTVIIPLLSSADAVFYGKVQAVTEWLRDIFSTPLVYKIFVFAILSVLFFAMLIAWSKPFDYNENEDRGKKADSIIVGIVLAGVLGIYLLFLWIQLNRLWVGVLPFNFKETEELVKSGFWQLLALSVINILIYFFAYRKTVSFVQKLLSAFTVASLLLLASAGQRMGLYVTYYGFSYEKFFASYTVLYCAIVYIWLIAQLFRSKRSNIVKFLVLLFLWMFAMLTIFPVEQFIFRTNMALRRLKDSRIVLSEMKMLSPDVLVVVKKNKEKGLLDEGGYDWNEWIDKQEQIVSGKAWYERNMTNMVYAFSSNASPQ</sequence>
<comment type="caution">
    <text evidence="2">The sequence shown here is derived from an EMBL/GenBank/DDBJ whole genome shotgun (WGS) entry which is preliminary data.</text>
</comment>
<dbReference type="AlphaFoldDB" id="A0A1G2KBH0"/>
<evidence type="ECO:0000313" key="2">
    <source>
        <dbReference type="EMBL" id="OGZ95758.1"/>
    </source>
</evidence>
<protein>
    <submittedName>
        <fullName evidence="2">Uncharacterized protein</fullName>
    </submittedName>
</protein>
<evidence type="ECO:0000256" key="1">
    <source>
        <dbReference type="SAM" id="Phobius"/>
    </source>
</evidence>
<feature type="transmembrane region" description="Helical" evidence="1">
    <location>
        <begin position="372"/>
        <end position="392"/>
    </location>
</feature>
<gene>
    <name evidence="2" type="ORF">A2633_00480</name>
</gene>
<feature type="transmembrane region" description="Helical" evidence="1">
    <location>
        <begin position="5"/>
        <end position="23"/>
    </location>
</feature>
<keyword evidence="1" id="KW-0472">Membrane</keyword>
<dbReference type="EMBL" id="MHQC01000005">
    <property type="protein sequence ID" value="OGZ95758.1"/>
    <property type="molecule type" value="Genomic_DNA"/>
</dbReference>
<proteinExistence type="predicted"/>
<accession>A0A1G2KBH0</accession>
<feature type="transmembrane region" description="Helical" evidence="1">
    <location>
        <begin position="278"/>
        <end position="299"/>
    </location>
</feature>
<reference evidence="2 3" key="1">
    <citation type="journal article" date="2016" name="Nat. Commun.">
        <title>Thousands of microbial genomes shed light on interconnected biogeochemical processes in an aquifer system.</title>
        <authorList>
            <person name="Anantharaman K."/>
            <person name="Brown C.T."/>
            <person name="Hug L.A."/>
            <person name="Sharon I."/>
            <person name="Castelle C.J."/>
            <person name="Probst A.J."/>
            <person name="Thomas B.C."/>
            <person name="Singh A."/>
            <person name="Wilkins M.J."/>
            <person name="Karaoz U."/>
            <person name="Brodie E.L."/>
            <person name="Williams K.H."/>
            <person name="Hubbard S.S."/>
            <person name="Banfield J.F."/>
        </authorList>
    </citation>
    <scope>NUCLEOTIDE SEQUENCE [LARGE SCALE GENOMIC DNA]</scope>
</reference>
<feature type="transmembrane region" description="Helical" evidence="1">
    <location>
        <begin position="29"/>
        <end position="50"/>
    </location>
</feature>
<dbReference type="InterPro" id="IPR025291">
    <property type="entry name" value="DUF4153"/>
</dbReference>
<feature type="transmembrane region" description="Helical" evidence="1">
    <location>
        <begin position="57"/>
        <end position="76"/>
    </location>
</feature>
<dbReference type="Proteomes" id="UP000177152">
    <property type="component" value="Unassembled WGS sequence"/>
</dbReference>
<feature type="transmembrane region" description="Helical" evidence="1">
    <location>
        <begin position="239"/>
        <end position="258"/>
    </location>
</feature>
<organism evidence="2 3">
    <name type="scientific">Candidatus Sungbacteria bacterium RIFCSPHIGHO2_01_FULL_47_32</name>
    <dbReference type="NCBI Taxonomy" id="1802264"/>
    <lineage>
        <taxon>Bacteria</taxon>
        <taxon>Candidatus Sungiibacteriota</taxon>
    </lineage>
</organism>
<feature type="transmembrane region" description="Helical" evidence="1">
    <location>
        <begin position="199"/>
        <end position="219"/>
    </location>
</feature>
<evidence type="ECO:0000313" key="3">
    <source>
        <dbReference type="Proteomes" id="UP000177152"/>
    </source>
</evidence>